<proteinExistence type="predicted"/>
<evidence type="ECO:0008006" key="4">
    <source>
        <dbReference type="Google" id="ProtNLM"/>
    </source>
</evidence>
<evidence type="ECO:0000313" key="2">
    <source>
        <dbReference type="EMBL" id="MDN6881571.1"/>
    </source>
</evidence>
<accession>A0ABT8LW90</accession>
<name>A0ABT8LW90_9GAMM</name>
<dbReference type="EMBL" id="JASMRX010000031">
    <property type="protein sequence ID" value="MDN6881571.1"/>
    <property type="molecule type" value="Genomic_DNA"/>
</dbReference>
<keyword evidence="3" id="KW-1185">Reference proteome</keyword>
<comment type="caution">
    <text evidence="2">The sequence shown here is derived from an EMBL/GenBank/DDBJ whole genome shotgun (WGS) entry which is preliminary data.</text>
</comment>
<protein>
    <recommendedName>
        <fullName evidence="4">Conjugal transfer protein TraS</fullName>
    </recommendedName>
</protein>
<keyword evidence="1" id="KW-0812">Transmembrane</keyword>
<organism evidence="2 3">
    <name type="scientific">Serratia bockelmannii</name>
    <dbReference type="NCBI Taxonomy" id="2703793"/>
    <lineage>
        <taxon>Bacteria</taxon>
        <taxon>Pseudomonadati</taxon>
        <taxon>Pseudomonadota</taxon>
        <taxon>Gammaproteobacteria</taxon>
        <taxon>Enterobacterales</taxon>
        <taxon>Yersiniaceae</taxon>
        <taxon>Serratia</taxon>
    </lineage>
</organism>
<feature type="transmembrane region" description="Helical" evidence="1">
    <location>
        <begin position="130"/>
        <end position="150"/>
    </location>
</feature>
<feature type="transmembrane region" description="Helical" evidence="1">
    <location>
        <begin position="26"/>
        <end position="52"/>
    </location>
</feature>
<feature type="transmembrane region" description="Helical" evidence="1">
    <location>
        <begin position="64"/>
        <end position="87"/>
    </location>
</feature>
<gene>
    <name evidence="2" type="ORF">QO199_23300</name>
</gene>
<sequence length="174" mass="19288">MNHQNIQSEAARLKEMLSSGKVEIPSFWGCIWPGVGIQFWLMLCPMLAFYVFNGDRSDTVMAVAGGMFIGFLVLIGVLNWRSVYLAIPQEFRDTSSFLGLMRRKTKAYVITYMFLVALCAIFGANTNGEGLTYVGPLLIVTVFMFIVGLADFGRYKASAVVSALQMIKDKKKGA</sequence>
<evidence type="ECO:0000313" key="3">
    <source>
        <dbReference type="Proteomes" id="UP001176500"/>
    </source>
</evidence>
<reference evidence="2" key="1">
    <citation type="submission" date="2023-05" db="EMBL/GenBank/DDBJ databases">
        <title>Cannabis rhizosphere genomes.</title>
        <authorList>
            <person name="Goff K.L."/>
        </authorList>
    </citation>
    <scope>NUCLEOTIDE SEQUENCE</scope>
    <source>
        <strain evidence="2">SPPC 2817</strain>
    </source>
</reference>
<keyword evidence="1" id="KW-0472">Membrane</keyword>
<dbReference type="Proteomes" id="UP001176500">
    <property type="component" value="Unassembled WGS sequence"/>
</dbReference>
<evidence type="ECO:0000256" key="1">
    <source>
        <dbReference type="SAM" id="Phobius"/>
    </source>
</evidence>
<keyword evidence="1" id="KW-1133">Transmembrane helix</keyword>
<feature type="transmembrane region" description="Helical" evidence="1">
    <location>
        <begin position="107"/>
        <end position="124"/>
    </location>
</feature>